<keyword evidence="6" id="KW-0506">mRNA capping</keyword>
<dbReference type="EMBL" id="JAVXUP010000310">
    <property type="protein sequence ID" value="KAK3031297.1"/>
    <property type="molecule type" value="Genomic_DNA"/>
</dbReference>
<reference evidence="9" key="1">
    <citation type="submission" date="2022-12" db="EMBL/GenBank/DDBJ databases">
        <title>Draft genome assemblies for two species of Escallonia (Escalloniales).</title>
        <authorList>
            <person name="Chanderbali A."/>
            <person name="Dervinis C."/>
            <person name="Anghel I."/>
            <person name="Soltis D."/>
            <person name="Soltis P."/>
            <person name="Zapata F."/>
        </authorList>
    </citation>
    <scope>NUCLEOTIDE SEQUENCE</scope>
    <source>
        <strain evidence="9">UCBG64.0493</strain>
        <tissue evidence="9">Leaf</tissue>
    </source>
</reference>
<evidence type="ECO:0000256" key="6">
    <source>
        <dbReference type="ARBA" id="ARBA00023042"/>
    </source>
</evidence>
<keyword evidence="5" id="KW-0694">RNA-binding</keyword>
<protein>
    <recommendedName>
        <fullName evidence="1">mRNA (guanine-N(7))-methyltransferase</fullName>
        <ecNumber evidence="1">2.1.1.56</ecNumber>
    </recommendedName>
</protein>
<keyword evidence="10" id="KW-1185">Reference proteome</keyword>
<evidence type="ECO:0000259" key="8">
    <source>
        <dbReference type="PROSITE" id="PS51562"/>
    </source>
</evidence>
<comment type="catalytic activity">
    <reaction evidence="7">
        <text>a 5'-end (5'-triphosphoguanosine)-ribonucleoside in mRNA + S-adenosyl-L-methionine = a 5'-end (N(7)-methyl 5'-triphosphoguanosine)-ribonucleoside in mRNA + S-adenosyl-L-homocysteine</text>
        <dbReference type="Rhea" id="RHEA:67008"/>
        <dbReference type="Rhea" id="RHEA-COMP:17166"/>
        <dbReference type="Rhea" id="RHEA-COMP:17167"/>
        <dbReference type="ChEBI" id="CHEBI:57856"/>
        <dbReference type="ChEBI" id="CHEBI:59789"/>
        <dbReference type="ChEBI" id="CHEBI:156461"/>
        <dbReference type="ChEBI" id="CHEBI:167617"/>
        <dbReference type="EC" id="2.1.1.56"/>
    </reaction>
</comment>
<feature type="domain" description="MRNA cap 0 methyltransferase" evidence="8">
    <location>
        <begin position="10"/>
        <end position="226"/>
    </location>
</feature>
<dbReference type="GO" id="GO:0003723">
    <property type="term" value="F:RNA binding"/>
    <property type="evidence" value="ECO:0007669"/>
    <property type="project" value="UniProtKB-KW"/>
</dbReference>
<evidence type="ECO:0000256" key="5">
    <source>
        <dbReference type="ARBA" id="ARBA00022884"/>
    </source>
</evidence>
<keyword evidence="3" id="KW-0808">Transferase</keyword>
<keyword evidence="4" id="KW-0949">S-adenosyl-L-methionine</keyword>
<dbReference type="PANTHER" id="PTHR12189:SF3">
    <property type="entry name" value="MRNA (GUANINE-N(7))-METHYLTRANSFERASE"/>
    <property type="match status" value="1"/>
</dbReference>
<evidence type="ECO:0000256" key="7">
    <source>
        <dbReference type="ARBA" id="ARBA00044712"/>
    </source>
</evidence>
<dbReference type="PANTHER" id="PTHR12189">
    <property type="entry name" value="MRNA GUANINE-7- METHYLTRANSFERASE"/>
    <property type="match status" value="1"/>
</dbReference>
<accession>A0AA88WPX5</accession>
<evidence type="ECO:0000256" key="2">
    <source>
        <dbReference type="ARBA" id="ARBA00022603"/>
    </source>
</evidence>
<dbReference type="InterPro" id="IPR004971">
    <property type="entry name" value="mRNA_G-N7_MeTrfase_dom"/>
</dbReference>
<dbReference type="Gene3D" id="3.40.50.150">
    <property type="entry name" value="Vaccinia Virus protein VP39"/>
    <property type="match status" value="1"/>
</dbReference>
<dbReference type="AlphaFoldDB" id="A0AA88WPX5"/>
<name>A0AA88WPX5_9ASTE</name>
<dbReference type="EC" id="2.1.1.56" evidence="1"/>
<gene>
    <name evidence="9" type="ORF">RJ639_037309</name>
</gene>
<evidence type="ECO:0000256" key="1">
    <source>
        <dbReference type="ARBA" id="ARBA00011926"/>
    </source>
</evidence>
<dbReference type="InterPro" id="IPR029063">
    <property type="entry name" value="SAM-dependent_MTases_sf"/>
</dbReference>
<evidence type="ECO:0000313" key="9">
    <source>
        <dbReference type="EMBL" id="KAK3031297.1"/>
    </source>
</evidence>
<comment type="caution">
    <text evidence="9">The sequence shown here is derived from an EMBL/GenBank/DDBJ whole genome shotgun (WGS) entry which is preliminary data.</text>
</comment>
<dbReference type="Proteomes" id="UP001188597">
    <property type="component" value="Unassembled WGS sequence"/>
</dbReference>
<dbReference type="SUPFAM" id="SSF53335">
    <property type="entry name" value="S-adenosyl-L-methionine-dependent methyltransferases"/>
    <property type="match status" value="1"/>
</dbReference>
<sequence>MTSSNTTRKTPESAHQRLIDFVKTALIKIFVSPYATVCELYCGKVCDEEKWDEAQIGHYIGVDGVPSGVSDVRQAWESQRKTYTSHFFELDPCIENIELQSEDKGNMADIVCCMQHLQFCFETEERVRRLLYNVSSLLKPGGYFLGITPDSSTIWYVIVMNPGVWTRDSLMLKVLPLQETASQTHNKEHINMPLPLVHSPNIAGHRDSRSEERDEAGRMVVVATAC</sequence>
<dbReference type="GO" id="GO:0005634">
    <property type="term" value="C:nucleus"/>
    <property type="evidence" value="ECO:0007669"/>
    <property type="project" value="TreeGrafter"/>
</dbReference>
<proteinExistence type="predicted"/>
<evidence type="ECO:0000256" key="3">
    <source>
        <dbReference type="ARBA" id="ARBA00022679"/>
    </source>
</evidence>
<evidence type="ECO:0000313" key="10">
    <source>
        <dbReference type="Proteomes" id="UP001188597"/>
    </source>
</evidence>
<dbReference type="InterPro" id="IPR039753">
    <property type="entry name" value="RG7MT1"/>
</dbReference>
<dbReference type="GO" id="GO:0004482">
    <property type="term" value="F:mRNA 5'-cap (guanine-N7-)-methyltransferase activity"/>
    <property type="evidence" value="ECO:0007669"/>
    <property type="project" value="UniProtKB-EC"/>
</dbReference>
<keyword evidence="2" id="KW-0489">Methyltransferase</keyword>
<keyword evidence="6" id="KW-0507">mRNA processing</keyword>
<dbReference type="Pfam" id="PF03291">
    <property type="entry name" value="mRNA_G-N7_MeTrfase"/>
    <property type="match status" value="1"/>
</dbReference>
<evidence type="ECO:0000256" key="4">
    <source>
        <dbReference type="ARBA" id="ARBA00022691"/>
    </source>
</evidence>
<organism evidence="9 10">
    <name type="scientific">Escallonia herrerae</name>
    <dbReference type="NCBI Taxonomy" id="1293975"/>
    <lineage>
        <taxon>Eukaryota</taxon>
        <taxon>Viridiplantae</taxon>
        <taxon>Streptophyta</taxon>
        <taxon>Embryophyta</taxon>
        <taxon>Tracheophyta</taxon>
        <taxon>Spermatophyta</taxon>
        <taxon>Magnoliopsida</taxon>
        <taxon>eudicotyledons</taxon>
        <taxon>Gunneridae</taxon>
        <taxon>Pentapetalae</taxon>
        <taxon>asterids</taxon>
        <taxon>campanulids</taxon>
        <taxon>Escalloniales</taxon>
        <taxon>Escalloniaceae</taxon>
        <taxon>Escallonia</taxon>
    </lineage>
</organism>
<dbReference type="PROSITE" id="PS51562">
    <property type="entry name" value="RNA_CAP0_MT"/>
    <property type="match status" value="1"/>
</dbReference>